<dbReference type="EMBL" id="MLJW01000115">
    <property type="protein sequence ID" value="OIQ98729.1"/>
    <property type="molecule type" value="Genomic_DNA"/>
</dbReference>
<dbReference type="SMART" id="SM00895">
    <property type="entry name" value="FCD"/>
    <property type="match status" value="1"/>
</dbReference>
<dbReference type="GO" id="GO:0003700">
    <property type="term" value="F:DNA-binding transcription factor activity"/>
    <property type="evidence" value="ECO:0007669"/>
    <property type="project" value="InterPro"/>
</dbReference>
<dbReference type="Gene3D" id="1.10.10.10">
    <property type="entry name" value="Winged helix-like DNA-binding domain superfamily/Winged helix DNA-binding domain"/>
    <property type="match status" value="1"/>
</dbReference>
<dbReference type="PANTHER" id="PTHR43537:SF50">
    <property type="entry name" value="TRANSCRIPTIONAL REGULATORY PROTEIN"/>
    <property type="match status" value="1"/>
</dbReference>
<evidence type="ECO:0000256" key="1">
    <source>
        <dbReference type="ARBA" id="ARBA00023015"/>
    </source>
</evidence>
<dbReference type="InterPro" id="IPR011711">
    <property type="entry name" value="GntR_C"/>
</dbReference>
<evidence type="ECO:0000256" key="3">
    <source>
        <dbReference type="ARBA" id="ARBA00023163"/>
    </source>
</evidence>
<gene>
    <name evidence="5" type="primary">mcbR_5</name>
    <name evidence="5" type="ORF">GALL_192300</name>
</gene>
<dbReference type="PANTHER" id="PTHR43537">
    <property type="entry name" value="TRANSCRIPTIONAL REGULATOR, GNTR FAMILY"/>
    <property type="match status" value="1"/>
</dbReference>
<dbReference type="Gene3D" id="1.20.120.530">
    <property type="entry name" value="GntR ligand-binding domain-like"/>
    <property type="match status" value="1"/>
</dbReference>
<keyword evidence="2" id="KW-0238">DNA-binding</keyword>
<dbReference type="CDD" id="cd07377">
    <property type="entry name" value="WHTH_GntR"/>
    <property type="match status" value="1"/>
</dbReference>
<keyword evidence="3" id="KW-0804">Transcription</keyword>
<dbReference type="SUPFAM" id="SSF48008">
    <property type="entry name" value="GntR ligand-binding domain-like"/>
    <property type="match status" value="1"/>
</dbReference>
<protein>
    <submittedName>
        <fullName evidence="5">HTH-type transcriptional regulator McbR</fullName>
    </submittedName>
</protein>
<dbReference type="SUPFAM" id="SSF46785">
    <property type="entry name" value="Winged helix' DNA-binding domain"/>
    <property type="match status" value="1"/>
</dbReference>
<keyword evidence="1" id="KW-0805">Transcription regulation</keyword>
<name>A0A1J5RSR2_9ZZZZ</name>
<dbReference type="PRINTS" id="PR00035">
    <property type="entry name" value="HTHGNTR"/>
</dbReference>
<comment type="caution">
    <text evidence="5">The sequence shown here is derived from an EMBL/GenBank/DDBJ whole genome shotgun (WGS) entry which is preliminary data.</text>
</comment>
<dbReference type="InterPro" id="IPR036388">
    <property type="entry name" value="WH-like_DNA-bd_sf"/>
</dbReference>
<reference evidence="5" key="1">
    <citation type="submission" date="2016-10" db="EMBL/GenBank/DDBJ databases">
        <title>Sequence of Gallionella enrichment culture.</title>
        <authorList>
            <person name="Poehlein A."/>
            <person name="Muehling M."/>
            <person name="Daniel R."/>
        </authorList>
    </citation>
    <scope>NUCLEOTIDE SEQUENCE</scope>
</reference>
<dbReference type="GO" id="GO:0003677">
    <property type="term" value="F:DNA binding"/>
    <property type="evidence" value="ECO:0007669"/>
    <property type="project" value="UniProtKB-KW"/>
</dbReference>
<organism evidence="5">
    <name type="scientific">mine drainage metagenome</name>
    <dbReference type="NCBI Taxonomy" id="410659"/>
    <lineage>
        <taxon>unclassified sequences</taxon>
        <taxon>metagenomes</taxon>
        <taxon>ecological metagenomes</taxon>
    </lineage>
</organism>
<sequence length="226" mass="25317">MNATTEFPATSDLAAPALYEQVAERLRNRIYAHELAPGAWIDEQALAQEYGISRTPMREALKVLAAEGLVQLKPRRGCYVTELSERDLDEIFPVMALLEGRCAFEAAQRANSDDLAHLAALHERLEQFAAAGDADRFFEANQAFHLAVQQLAGNRWLSQLINDTRKLMKLTRRDSLRLEGRLKQSLVEHRAILRAIQRHNANDAGRLMQNHLLSGRAALAKLKLAG</sequence>
<evidence type="ECO:0000259" key="4">
    <source>
        <dbReference type="PROSITE" id="PS50949"/>
    </source>
</evidence>
<dbReference type="InterPro" id="IPR036390">
    <property type="entry name" value="WH_DNA-bd_sf"/>
</dbReference>
<feature type="domain" description="HTH gntR-type" evidence="4">
    <location>
        <begin position="16"/>
        <end position="83"/>
    </location>
</feature>
<evidence type="ECO:0000256" key="2">
    <source>
        <dbReference type="ARBA" id="ARBA00023125"/>
    </source>
</evidence>
<dbReference type="Pfam" id="PF07729">
    <property type="entry name" value="FCD"/>
    <property type="match status" value="1"/>
</dbReference>
<accession>A0A1J5RSR2</accession>
<dbReference type="InterPro" id="IPR000524">
    <property type="entry name" value="Tscrpt_reg_HTH_GntR"/>
</dbReference>
<dbReference type="SMART" id="SM00345">
    <property type="entry name" value="HTH_GNTR"/>
    <property type="match status" value="1"/>
</dbReference>
<evidence type="ECO:0000313" key="5">
    <source>
        <dbReference type="EMBL" id="OIQ98729.1"/>
    </source>
</evidence>
<dbReference type="AlphaFoldDB" id="A0A1J5RSR2"/>
<dbReference type="PROSITE" id="PS50949">
    <property type="entry name" value="HTH_GNTR"/>
    <property type="match status" value="1"/>
</dbReference>
<dbReference type="Pfam" id="PF00392">
    <property type="entry name" value="GntR"/>
    <property type="match status" value="1"/>
</dbReference>
<proteinExistence type="predicted"/>
<dbReference type="InterPro" id="IPR008920">
    <property type="entry name" value="TF_FadR/GntR_C"/>
</dbReference>